<feature type="compositionally biased region" description="Basic residues" evidence="1">
    <location>
        <begin position="9"/>
        <end position="18"/>
    </location>
</feature>
<proteinExistence type="predicted"/>
<feature type="compositionally biased region" description="Low complexity" evidence="1">
    <location>
        <begin position="123"/>
        <end position="136"/>
    </location>
</feature>
<feature type="region of interest" description="Disordered" evidence="1">
    <location>
        <begin position="118"/>
        <end position="162"/>
    </location>
</feature>
<dbReference type="EnsemblMetazoa" id="XM_021346854.2">
    <property type="protein sequence ID" value="XP_021202529.1"/>
    <property type="gene ID" value="LOC110384938"/>
</dbReference>
<protein>
    <recommendedName>
        <fullName evidence="4">BHLH domain-containing protein</fullName>
    </recommendedName>
</protein>
<evidence type="ECO:0000313" key="2">
    <source>
        <dbReference type="EnsemblMetazoa" id="XP_021202529.1"/>
    </source>
</evidence>
<reference evidence="3" key="1">
    <citation type="journal article" date="2008" name="Insect Biochem. Mol. Biol.">
        <title>The genome of a lepidopteran model insect, the silkworm Bombyx mori.</title>
        <authorList>
            <consortium name="International Silkworm Genome Consortium"/>
        </authorList>
    </citation>
    <scope>NUCLEOTIDE SEQUENCE [LARGE SCALE GENOMIC DNA]</scope>
    <source>
        <strain evidence="3">p50T</strain>
    </source>
</reference>
<feature type="compositionally biased region" description="Basic and acidic residues" evidence="1">
    <location>
        <begin position="26"/>
        <end position="43"/>
    </location>
</feature>
<dbReference type="Proteomes" id="UP000005204">
    <property type="component" value="Unassembled WGS sequence"/>
</dbReference>
<evidence type="ECO:0000313" key="3">
    <source>
        <dbReference type="Proteomes" id="UP000005204"/>
    </source>
</evidence>
<feature type="region of interest" description="Disordered" evidence="1">
    <location>
        <begin position="1"/>
        <end position="47"/>
    </location>
</feature>
<accession>A0A8R2HL09</accession>
<keyword evidence="3" id="KW-1185">Reference proteome</keyword>
<evidence type="ECO:0008006" key="4">
    <source>
        <dbReference type="Google" id="ProtNLM"/>
    </source>
</evidence>
<sequence length="162" mass="18016">MDQKDRAGPSRKRGRPAGRNRVPLSLEERRNRNAQYERERRAVTAEATQQLAEAAGCSPETPTGDLLLHVVAYLHRNMQPRLGEEIADLRRRNTLLKAQIIQLENQLANLEAADNDINDQQLAAPSASLPGPSSIPEHNEPEQADTLISEESGAEMHLLDDK</sequence>
<evidence type="ECO:0000256" key="1">
    <source>
        <dbReference type="SAM" id="MobiDB-lite"/>
    </source>
</evidence>
<dbReference type="AlphaFoldDB" id="A0A8R2HL09"/>
<reference evidence="2" key="2">
    <citation type="submission" date="2022-06" db="UniProtKB">
        <authorList>
            <consortium name="EnsemblMetazoa"/>
        </authorList>
    </citation>
    <scope>IDENTIFICATION</scope>
    <source>
        <strain evidence="2">p50T (Dazao)</strain>
    </source>
</reference>
<name>A0A8R2HL09_BOMMO</name>
<organism evidence="2 3">
    <name type="scientific">Bombyx mori</name>
    <name type="common">Silk moth</name>
    <dbReference type="NCBI Taxonomy" id="7091"/>
    <lineage>
        <taxon>Eukaryota</taxon>
        <taxon>Metazoa</taxon>
        <taxon>Ecdysozoa</taxon>
        <taxon>Arthropoda</taxon>
        <taxon>Hexapoda</taxon>
        <taxon>Insecta</taxon>
        <taxon>Pterygota</taxon>
        <taxon>Neoptera</taxon>
        <taxon>Endopterygota</taxon>
        <taxon>Lepidoptera</taxon>
        <taxon>Glossata</taxon>
        <taxon>Ditrysia</taxon>
        <taxon>Bombycoidea</taxon>
        <taxon>Bombycidae</taxon>
        <taxon>Bombycinae</taxon>
        <taxon>Bombyx</taxon>
    </lineage>
</organism>